<dbReference type="RefSeq" id="WP_074731884.1">
    <property type="nucleotide sequence ID" value="NZ_FNYK01000019.1"/>
</dbReference>
<dbReference type="STRING" id="322505.SAMN04487836_10858"/>
<sequence length="545" mass="62861">MKRIFRLFIFILILIFQLQPAYASEGAVNNLNIDVIIDQSGDATVTETIELMATQGSEFYQVMNRMNQKELTMVSVTRDQTVQYAKLDNWDPDALSREQKYNHFGINDKGDSNYELCFGIEHQEHTYTMVYHVTNFVNKYQDATGINYNFFELNIPLKKASIQISAPQSFQKDNTEIYAFGYEGKVNFEAGRIKMISTGKIKRMQLFSKTSIPFAHYDTTYENKTYKSLLKDAKKGSDYDDDDGVGALGVFMALFVGFLVVAGVLLFALADQGDSRIKRYIKLSKKDKENIPNFHDIPTHHLLYASFLVDQTGLNKKYHNPKLIAAYMLKMIRDRNVHFVGEKKDYVVEFLEMPQDENAKELYEIMQKAANKENKATRKALESQMKKHYKKLYNWFDDLYMSQKKYLHDQGHLHKNKIDDQTVEDIHHTYGLYKFLKDADNMDEKKVLDVMLWDDYLVYATLFDIADEVKKQLREVHPDYYEQSDYRPDYDTIYWSMLWANSIMRASNTGYSLSEQQVRSSGGGGWSSMSGGGGFSSGGGGGGIR</sequence>
<keyword evidence="3" id="KW-0732">Signal</keyword>
<organism evidence="6 7">
    <name type="scientific">Sharpea azabuensis</name>
    <dbReference type="NCBI Taxonomy" id="322505"/>
    <lineage>
        <taxon>Bacteria</taxon>
        <taxon>Bacillati</taxon>
        <taxon>Bacillota</taxon>
        <taxon>Erysipelotrichia</taxon>
        <taxon>Erysipelotrichales</taxon>
        <taxon>Coprobacillaceae</taxon>
        <taxon>Sharpea</taxon>
    </lineage>
</organism>
<feature type="chain" id="PRO_5010357486" evidence="3">
    <location>
        <begin position="24"/>
        <end position="545"/>
    </location>
</feature>
<protein>
    <submittedName>
        <fullName evidence="6">Predicted membrane protein</fullName>
    </submittedName>
</protein>
<evidence type="ECO:0000256" key="2">
    <source>
        <dbReference type="SAM" id="Phobius"/>
    </source>
</evidence>
<feature type="domain" description="DUF2207" evidence="4">
    <location>
        <begin position="28"/>
        <end position="199"/>
    </location>
</feature>
<gene>
    <name evidence="6" type="ORF">SAMN04487834_101910</name>
</gene>
<dbReference type="Pfam" id="PF09972">
    <property type="entry name" value="DUF2207"/>
    <property type="match status" value="1"/>
</dbReference>
<evidence type="ECO:0000256" key="1">
    <source>
        <dbReference type="SAM" id="MobiDB-lite"/>
    </source>
</evidence>
<evidence type="ECO:0000259" key="5">
    <source>
        <dbReference type="Pfam" id="PF20990"/>
    </source>
</evidence>
<proteinExistence type="predicted"/>
<feature type="signal peptide" evidence="3">
    <location>
        <begin position="1"/>
        <end position="23"/>
    </location>
</feature>
<accession>A0A1H6T731</accession>
<dbReference type="eggNOG" id="COG4907">
    <property type="taxonomic scope" value="Bacteria"/>
</dbReference>
<dbReference type="Pfam" id="PF20990">
    <property type="entry name" value="DUF2207_C"/>
    <property type="match status" value="1"/>
</dbReference>
<evidence type="ECO:0000259" key="4">
    <source>
        <dbReference type="Pfam" id="PF09972"/>
    </source>
</evidence>
<keyword evidence="2" id="KW-1133">Transmembrane helix</keyword>
<reference evidence="7" key="1">
    <citation type="submission" date="2016-10" db="EMBL/GenBank/DDBJ databases">
        <authorList>
            <person name="Varghese N."/>
        </authorList>
    </citation>
    <scope>NUCLEOTIDE SEQUENCE [LARGE SCALE GENOMIC DNA]</scope>
    <source>
        <strain evidence="7">DSM 20406</strain>
    </source>
</reference>
<keyword evidence="2" id="KW-0472">Membrane</keyword>
<evidence type="ECO:0000256" key="3">
    <source>
        <dbReference type="SAM" id="SignalP"/>
    </source>
</evidence>
<feature type="transmembrane region" description="Helical" evidence="2">
    <location>
        <begin position="245"/>
        <end position="270"/>
    </location>
</feature>
<dbReference type="InterPro" id="IPR018702">
    <property type="entry name" value="DUF2207"/>
</dbReference>
<feature type="region of interest" description="Disordered" evidence="1">
    <location>
        <begin position="522"/>
        <end position="545"/>
    </location>
</feature>
<evidence type="ECO:0000313" key="7">
    <source>
        <dbReference type="Proteomes" id="UP000183028"/>
    </source>
</evidence>
<dbReference type="AlphaFoldDB" id="A0A1H6T731"/>
<dbReference type="Proteomes" id="UP000183028">
    <property type="component" value="Unassembled WGS sequence"/>
</dbReference>
<dbReference type="EMBL" id="FNYK01000019">
    <property type="protein sequence ID" value="SEI72045.1"/>
    <property type="molecule type" value="Genomic_DNA"/>
</dbReference>
<feature type="domain" description="Predicted membrane protein YciQ-like C-terminal" evidence="5">
    <location>
        <begin position="428"/>
        <end position="473"/>
    </location>
</feature>
<keyword evidence="2" id="KW-0812">Transmembrane</keyword>
<dbReference type="InterPro" id="IPR048389">
    <property type="entry name" value="YciQ-like_C"/>
</dbReference>
<name>A0A1H6T731_9FIRM</name>
<keyword evidence="7" id="KW-1185">Reference proteome</keyword>
<evidence type="ECO:0000313" key="6">
    <source>
        <dbReference type="EMBL" id="SEI72045.1"/>
    </source>
</evidence>